<dbReference type="InterPro" id="IPR017441">
    <property type="entry name" value="Protein_kinase_ATP_BS"/>
</dbReference>
<feature type="region of interest" description="Disordered" evidence="16">
    <location>
        <begin position="350"/>
        <end position="456"/>
    </location>
</feature>
<dbReference type="FunFam" id="1.10.510.10:FF:000271">
    <property type="entry name" value="Non-specific serine/threonine protein kinase"/>
    <property type="match status" value="1"/>
</dbReference>
<dbReference type="OrthoDB" id="193931at2759"/>
<comment type="catalytic activity">
    <reaction evidence="14">
        <text>L-seryl-[protein] + ATP = O-phospho-L-seryl-[protein] + ADP + H(+)</text>
        <dbReference type="Rhea" id="RHEA:17989"/>
        <dbReference type="Rhea" id="RHEA-COMP:9863"/>
        <dbReference type="Rhea" id="RHEA-COMP:11604"/>
        <dbReference type="ChEBI" id="CHEBI:15378"/>
        <dbReference type="ChEBI" id="CHEBI:29999"/>
        <dbReference type="ChEBI" id="CHEBI:30616"/>
        <dbReference type="ChEBI" id="CHEBI:83421"/>
        <dbReference type="ChEBI" id="CHEBI:456216"/>
        <dbReference type="EC" id="2.7.11.1"/>
    </reaction>
</comment>
<accession>A0A1I7RHG6</accession>
<evidence type="ECO:0000256" key="9">
    <source>
        <dbReference type="ARBA" id="ARBA00022840"/>
    </source>
</evidence>
<dbReference type="EMBL" id="CAJFCV020000004">
    <property type="protein sequence ID" value="CAG9115770.1"/>
    <property type="molecule type" value="Genomic_DNA"/>
</dbReference>
<evidence type="ECO:0000256" key="7">
    <source>
        <dbReference type="ARBA" id="ARBA00022741"/>
    </source>
</evidence>
<dbReference type="Pfam" id="PF21594">
    <property type="entry name" value="UBA_MELK"/>
    <property type="match status" value="1"/>
</dbReference>
<gene>
    <name evidence="19" type="ORF">BXYJ_LOCUS8999</name>
</gene>
<feature type="compositionally biased region" description="Polar residues" evidence="16">
    <location>
        <begin position="427"/>
        <end position="440"/>
    </location>
</feature>
<dbReference type="GO" id="GO:0005524">
    <property type="term" value="F:ATP binding"/>
    <property type="evidence" value="ECO:0007669"/>
    <property type="project" value="UniProtKB-UniRule"/>
</dbReference>
<reference evidence="20" key="2">
    <citation type="submission" date="2020-08" db="EMBL/GenBank/DDBJ databases">
        <authorList>
            <person name="Kikuchi T."/>
        </authorList>
    </citation>
    <scope>NUCLEOTIDE SEQUENCE</scope>
    <source>
        <strain evidence="19">Ka4C1</strain>
    </source>
</reference>
<keyword evidence="6" id="KW-0808">Transferase</keyword>
<dbReference type="SMR" id="A0A1I7RHG6"/>
<evidence type="ECO:0000313" key="21">
    <source>
        <dbReference type="Proteomes" id="UP000095284"/>
    </source>
</evidence>
<evidence type="ECO:0000256" key="1">
    <source>
        <dbReference type="ARBA" id="ARBA00004202"/>
    </source>
</evidence>
<evidence type="ECO:0000256" key="12">
    <source>
        <dbReference type="ARBA" id="ARBA00023306"/>
    </source>
</evidence>
<evidence type="ECO:0000313" key="20">
    <source>
        <dbReference type="EMBL" id="CAG9115770.1"/>
    </source>
</evidence>
<dbReference type="Pfam" id="PF00069">
    <property type="entry name" value="Pkinase"/>
    <property type="match status" value="1"/>
</dbReference>
<evidence type="ECO:0000256" key="6">
    <source>
        <dbReference type="ARBA" id="ARBA00022679"/>
    </source>
</evidence>
<evidence type="ECO:0000313" key="22">
    <source>
        <dbReference type="Proteomes" id="UP000659654"/>
    </source>
</evidence>
<comment type="catalytic activity">
    <reaction evidence="13">
        <text>L-threonyl-[protein] + ATP = O-phospho-L-threonyl-[protein] + ADP + H(+)</text>
        <dbReference type="Rhea" id="RHEA:46608"/>
        <dbReference type="Rhea" id="RHEA-COMP:11060"/>
        <dbReference type="Rhea" id="RHEA-COMP:11605"/>
        <dbReference type="ChEBI" id="CHEBI:15378"/>
        <dbReference type="ChEBI" id="CHEBI:30013"/>
        <dbReference type="ChEBI" id="CHEBI:30616"/>
        <dbReference type="ChEBI" id="CHEBI:61977"/>
        <dbReference type="ChEBI" id="CHEBI:456216"/>
        <dbReference type="EC" id="2.7.11.1"/>
    </reaction>
</comment>
<dbReference type="Pfam" id="PF02149">
    <property type="entry name" value="KA1"/>
    <property type="match status" value="1"/>
</dbReference>
<comment type="subcellular location">
    <subcellularLocation>
        <location evidence="1">Cell membrane</location>
        <topology evidence="1">Peripheral membrane protein</topology>
    </subcellularLocation>
</comment>
<dbReference type="WBParaSite" id="BXY_0014300.1">
    <property type="protein sequence ID" value="BXY_0014300.1"/>
    <property type="gene ID" value="BXY_0014300"/>
</dbReference>
<dbReference type="Gene3D" id="3.30.310.80">
    <property type="entry name" value="Kinase associated domain 1, KA1"/>
    <property type="match status" value="1"/>
</dbReference>
<evidence type="ECO:0000256" key="14">
    <source>
        <dbReference type="ARBA" id="ARBA00048679"/>
    </source>
</evidence>
<dbReference type="SMART" id="SM00220">
    <property type="entry name" value="S_TKc"/>
    <property type="match status" value="1"/>
</dbReference>
<dbReference type="GO" id="GO:0035556">
    <property type="term" value="P:intracellular signal transduction"/>
    <property type="evidence" value="ECO:0007669"/>
    <property type="project" value="TreeGrafter"/>
</dbReference>
<dbReference type="InterPro" id="IPR028375">
    <property type="entry name" value="KA1/Ssp2_C"/>
</dbReference>
<dbReference type="GO" id="GO:0005886">
    <property type="term" value="C:plasma membrane"/>
    <property type="evidence" value="ECO:0007669"/>
    <property type="project" value="UniProtKB-SubCell"/>
</dbReference>
<evidence type="ECO:0000256" key="11">
    <source>
        <dbReference type="ARBA" id="ARBA00023136"/>
    </source>
</evidence>
<evidence type="ECO:0000256" key="8">
    <source>
        <dbReference type="ARBA" id="ARBA00022777"/>
    </source>
</evidence>
<name>A0A1I7RHG6_BURXY</name>
<evidence type="ECO:0000313" key="23">
    <source>
        <dbReference type="WBParaSite" id="BXY_0014300.1"/>
    </source>
</evidence>
<dbReference type="Gene3D" id="1.10.510.10">
    <property type="entry name" value="Transferase(Phosphotransferase) domain 1"/>
    <property type="match status" value="1"/>
</dbReference>
<dbReference type="eggNOG" id="KOG0583">
    <property type="taxonomic scope" value="Eukaryota"/>
</dbReference>
<comment type="similarity">
    <text evidence="2">Belongs to the protein kinase superfamily. CAMK Ser/Thr protein kinase family. SNF1 subfamily.</text>
</comment>
<dbReference type="PROSITE" id="PS50011">
    <property type="entry name" value="PROTEIN_KINASE_DOM"/>
    <property type="match status" value="1"/>
</dbReference>
<dbReference type="SUPFAM" id="SSF103243">
    <property type="entry name" value="KA1-like"/>
    <property type="match status" value="1"/>
</dbReference>
<dbReference type="PROSITE" id="PS00108">
    <property type="entry name" value="PROTEIN_KINASE_ST"/>
    <property type="match status" value="1"/>
</dbReference>
<dbReference type="GO" id="GO:0008289">
    <property type="term" value="F:lipid binding"/>
    <property type="evidence" value="ECO:0007669"/>
    <property type="project" value="UniProtKB-KW"/>
</dbReference>
<evidence type="ECO:0000256" key="13">
    <source>
        <dbReference type="ARBA" id="ARBA00047899"/>
    </source>
</evidence>
<dbReference type="InterPro" id="IPR011009">
    <property type="entry name" value="Kinase-like_dom_sf"/>
</dbReference>
<keyword evidence="8" id="KW-0418">Kinase</keyword>
<dbReference type="GO" id="GO:0005737">
    <property type="term" value="C:cytoplasm"/>
    <property type="evidence" value="ECO:0007669"/>
    <property type="project" value="TreeGrafter"/>
</dbReference>
<feature type="domain" description="Protein kinase" evidence="17">
    <location>
        <begin position="16"/>
        <end position="264"/>
    </location>
</feature>
<keyword evidence="11" id="KW-0472">Membrane</keyword>
<dbReference type="SUPFAM" id="SSF56112">
    <property type="entry name" value="Protein kinase-like (PK-like)"/>
    <property type="match status" value="1"/>
</dbReference>
<dbReference type="InterPro" id="IPR048637">
    <property type="entry name" value="MELK_UBA"/>
</dbReference>
<evidence type="ECO:0000259" key="18">
    <source>
        <dbReference type="PROSITE" id="PS50032"/>
    </source>
</evidence>
<protein>
    <recommendedName>
        <fullName evidence="3">non-specific serine/threonine protein kinase</fullName>
        <ecNumber evidence="3">2.7.11.1</ecNumber>
    </recommendedName>
</protein>
<keyword evidence="4" id="KW-1003">Cell membrane</keyword>
<keyword evidence="12" id="KW-0131">Cell cycle</keyword>
<dbReference type="PANTHER" id="PTHR24346">
    <property type="entry name" value="MAP/MICROTUBULE AFFINITY-REGULATING KINASE"/>
    <property type="match status" value="1"/>
</dbReference>
<dbReference type="Proteomes" id="UP000095284">
    <property type="component" value="Unplaced"/>
</dbReference>
<dbReference type="GO" id="GO:0004674">
    <property type="term" value="F:protein serine/threonine kinase activity"/>
    <property type="evidence" value="ECO:0007669"/>
    <property type="project" value="UniProtKB-KW"/>
</dbReference>
<dbReference type="InterPro" id="IPR008271">
    <property type="entry name" value="Ser/Thr_kinase_AS"/>
</dbReference>
<keyword evidence="22" id="KW-1185">Reference proteome</keyword>
<evidence type="ECO:0000313" key="19">
    <source>
        <dbReference type="EMBL" id="CAD5226346.1"/>
    </source>
</evidence>
<dbReference type="CDD" id="cd14341">
    <property type="entry name" value="UBA_MELK"/>
    <property type="match status" value="1"/>
</dbReference>
<evidence type="ECO:0000256" key="3">
    <source>
        <dbReference type="ARBA" id="ARBA00012513"/>
    </source>
</evidence>
<dbReference type="Proteomes" id="UP000582659">
    <property type="component" value="Unassembled WGS sequence"/>
</dbReference>
<dbReference type="EMBL" id="CAJFDI010000004">
    <property type="protein sequence ID" value="CAD5226346.1"/>
    <property type="molecule type" value="Genomic_DNA"/>
</dbReference>
<evidence type="ECO:0000256" key="16">
    <source>
        <dbReference type="SAM" id="MobiDB-lite"/>
    </source>
</evidence>
<dbReference type="PANTHER" id="PTHR24346:SF30">
    <property type="entry name" value="MATERNAL EMBRYONIC LEUCINE ZIPPER KINASE"/>
    <property type="match status" value="1"/>
</dbReference>
<organism evidence="21 23">
    <name type="scientific">Bursaphelenchus xylophilus</name>
    <name type="common">Pinewood nematode worm</name>
    <name type="synonym">Aphelenchoides xylophilus</name>
    <dbReference type="NCBI Taxonomy" id="6326"/>
    <lineage>
        <taxon>Eukaryota</taxon>
        <taxon>Metazoa</taxon>
        <taxon>Ecdysozoa</taxon>
        <taxon>Nematoda</taxon>
        <taxon>Chromadorea</taxon>
        <taxon>Rhabditida</taxon>
        <taxon>Tylenchina</taxon>
        <taxon>Tylenchomorpha</taxon>
        <taxon>Aphelenchoidea</taxon>
        <taxon>Aphelenchoididae</taxon>
        <taxon>Bursaphelenchus</taxon>
    </lineage>
</organism>
<sequence length="592" mass="67505">MGSDYFEDSEWMRGRYLVMNKLGEGGFGKVRMALHTATNDSVAIKEMSKEKLGPDIVHIRQEVEAMKNLTHQNICRLLQFVETKTHFYLVLEHCNGGEMFDYIVQRNKLTEPEARHFFRQLVQAISFCHSQGYAHRDLKPENLLLKDDLRLKVIDFGLSSRTGRLLSTYCGSLAYAAPEVLANRPYDGKASDIWSMGVLLYILITGCSPFQLDNHEAVVRNIKSGVFKIPSFVTPQCADLLRRMMTVNPSARITMPEVLVHPWIKQGYTHGLKTNSIYNKDVVDEDIIRELANFEDVSVEKMSEHIKKWKYDYMTATYLLLLQRKERKESISLPSYKKKSTNVVNSPTIHASLDSGLDAKPTASDEEPFNRSPLNIDRNCGSNKENIPGSFDKYYPSTTPKRPPKPPPFVTPKRTGSLPRRCRDPMTPTSERSVSPCQSPKSHREPRSSAKSPRLGRRLFASLERMKAPRVFDMITPRRNQPDRLKTCTNYANVSVTYSDDPQPIRDRLAEVLQQLNLKVKTSGWKVSGTDDQRGVTVEMEVVWIEEMKKIGVKRKRLTGDAFVYKKVCEEVLKMAKLADPVQVPKIVQSVV</sequence>
<keyword evidence="5" id="KW-0723">Serine/threonine-protein kinase</keyword>
<proteinExistence type="inferred from homology"/>
<evidence type="ECO:0000259" key="17">
    <source>
        <dbReference type="PROSITE" id="PS50011"/>
    </source>
</evidence>
<dbReference type="PROSITE" id="PS00107">
    <property type="entry name" value="PROTEIN_KINASE_ATP"/>
    <property type="match status" value="1"/>
</dbReference>
<dbReference type="InterPro" id="IPR000719">
    <property type="entry name" value="Prot_kinase_dom"/>
</dbReference>
<dbReference type="EC" id="2.7.11.1" evidence="3"/>
<reference evidence="23" key="1">
    <citation type="submission" date="2016-11" db="UniProtKB">
        <authorList>
            <consortium name="WormBaseParasite"/>
        </authorList>
    </citation>
    <scope>IDENTIFICATION</scope>
</reference>
<dbReference type="AlphaFoldDB" id="A0A1I7RHG6"/>
<keyword evidence="7 15" id="KW-0547">Nucleotide-binding</keyword>
<evidence type="ECO:0000256" key="4">
    <source>
        <dbReference type="ARBA" id="ARBA00022475"/>
    </source>
</evidence>
<keyword evidence="10" id="KW-0446">Lipid-binding</keyword>
<dbReference type="Proteomes" id="UP000659654">
    <property type="component" value="Unassembled WGS sequence"/>
</dbReference>
<evidence type="ECO:0000256" key="10">
    <source>
        <dbReference type="ARBA" id="ARBA00023121"/>
    </source>
</evidence>
<feature type="domain" description="KA1" evidence="18">
    <location>
        <begin position="529"/>
        <end position="578"/>
    </location>
</feature>
<evidence type="ECO:0000256" key="15">
    <source>
        <dbReference type="PROSITE-ProRule" id="PRU10141"/>
    </source>
</evidence>
<keyword evidence="9 15" id="KW-0067">ATP-binding</keyword>
<dbReference type="FunFam" id="3.30.200.20:FF:000042">
    <property type="entry name" value="Aurora kinase A"/>
    <property type="match status" value="1"/>
</dbReference>
<dbReference type="InterPro" id="IPR001772">
    <property type="entry name" value="KA1_dom"/>
</dbReference>
<dbReference type="PROSITE" id="PS50032">
    <property type="entry name" value="KA1"/>
    <property type="match status" value="1"/>
</dbReference>
<evidence type="ECO:0000256" key="5">
    <source>
        <dbReference type="ARBA" id="ARBA00022527"/>
    </source>
</evidence>
<dbReference type="CDD" id="cd14003">
    <property type="entry name" value="STKc_AMPK-like"/>
    <property type="match status" value="1"/>
</dbReference>
<evidence type="ECO:0000256" key="2">
    <source>
        <dbReference type="ARBA" id="ARBA00006234"/>
    </source>
</evidence>
<feature type="binding site" evidence="15">
    <location>
        <position position="45"/>
    </location>
    <ligand>
        <name>ATP</name>
        <dbReference type="ChEBI" id="CHEBI:30616"/>
    </ligand>
</feature>